<dbReference type="InterPro" id="IPR016873">
    <property type="entry name" value="Caps_polysacc_synth_BcbE_prd"/>
</dbReference>
<dbReference type="KEGG" id="palk:PSAKL28_52580"/>
<name>A0A077FGP8_9PSED</name>
<dbReference type="Pfam" id="PF00483">
    <property type="entry name" value="NTP_transferase"/>
    <property type="match status" value="1"/>
</dbReference>
<dbReference type="OrthoDB" id="9788272at2"/>
<dbReference type="EMBL" id="CP009048">
    <property type="protein sequence ID" value="AIL64398.1"/>
    <property type="molecule type" value="Genomic_DNA"/>
</dbReference>
<evidence type="ECO:0000313" key="3">
    <source>
        <dbReference type="Proteomes" id="UP000028931"/>
    </source>
</evidence>
<dbReference type="RefSeq" id="WP_038616106.1">
    <property type="nucleotide sequence ID" value="NZ_CP009048.1"/>
</dbReference>
<sequence length="243" mass="26974">MRKLNIVLLAGGDSASVKAESQYPDYLSERDGIPLIQHLVEKCLELDPARIVCMLSKADVTKYHLRNMLQQMSPVASVHAVPALTMGAACTALLAAESIDNDDELLILNCNELLDVSLRDVVGGFRNDQCDAGVVIFKSLHPRYSFARLNTEGYVVEAAEKNPISNHAVAGLYWFDKGAMFVEAVKEMIRKDARVNDAFYIAPALNEMVLLHRKIGTHRVELNQYHPLKNPHQLMAFESVGAQ</sequence>
<keyword evidence="2" id="KW-0808">Transferase</keyword>
<accession>A0A077FGP8</accession>
<feature type="domain" description="Nucleotidyl transferase" evidence="1">
    <location>
        <begin position="22"/>
        <end position="198"/>
    </location>
</feature>
<dbReference type="Proteomes" id="UP000028931">
    <property type="component" value="Chromosome"/>
</dbReference>
<organism evidence="2 3">
    <name type="scientific">Pseudomonas alkylphenolica</name>
    <dbReference type="NCBI Taxonomy" id="237609"/>
    <lineage>
        <taxon>Bacteria</taxon>
        <taxon>Pseudomonadati</taxon>
        <taxon>Pseudomonadota</taxon>
        <taxon>Gammaproteobacteria</taxon>
        <taxon>Pseudomonadales</taxon>
        <taxon>Pseudomonadaceae</taxon>
        <taxon>Pseudomonas</taxon>
    </lineage>
</organism>
<evidence type="ECO:0000259" key="1">
    <source>
        <dbReference type="Pfam" id="PF00483"/>
    </source>
</evidence>
<dbReference type="CDD" id="cd04183">
    <property type="entry name" value="GT2_BcE_like"/>
    <property type="match status" value="1"/>
</dbReference>
<dbReference type="AlphaFoldDB" id="A0A077FGP8"/>
<dbReference type="eggNOG" id="COG1208">
    <property type="taxonomic scope" value="Bacteria"/>
</dbReference>
<reference evidence="2 3" key="1">
    <citation type="submission" date="2014-07" db="EMBL/GenBank/DDBJ databases">
        <authorList>
            <person name="Lee K."/>
            <person name="Lim J.Y."/>
            <person name="Hwang I."/>
        </authorList>
    </citation>
    <scope>NUCLEOTIDE SEQUENCE [LARGE SCALE GENOMIC DNA]</scope>
    <source>
        <strain evidence="2 3">KL28</strain>
    </source>
</reference>
<dbReference type="InterPro" id="IPR005835">
    <property type="entry name" value="NTP_transferase_dom"/>
</dbReference>
<dbReference type="PIRSF" id="PIRSF028162">
    <property type="entry name" value="BcbE_prd"/>
    <property type="match status" value="1"/>
</dbReference>
<dbReference type="HOGENOM" id="CLU_065567_1_0_6"/>
<gene>
    <name evidence="2" type="ORF">PSAKL28_52580</name>
</gene>
<dbReference type="SUPFAM" id="SSF53448">
    <property type="entry name" value="Nucleotide-diphospho-sugar transferases"/>
    <property type="match status" value="1"/>
</dbReference>
<dbReference type="GO" id="GO:0016740">
    <property type="term" value="F:transferase activity"/>
    <property type="evidence" value="ECO:0007669"/>
    <property type="project" value="UniProtKB-KW"/>
</dbReference>
<evidence type="ECO:0000313" key="2">
    <source>
        <dbReference type="EMBL" id="AIL64398.1"/>
    </source>
</evidence>
<proteinExistence type="predicted"/>
<dbReference type="Gene3D" id="3.90.550.10">
    <property type="entry name" value="Spore Coat Polysaccharide Biosynthesis Protein SpsA, Chain A"/>
    <property type="match status" value="1"/>
</dbReference>
<protein>
    <submittedName>
        <fullName evidence="2">Nucleotidyl transferase</fullName>
    </submittedName>
</protein>
<dbReference type="InterPro" id="IPR029044">
    <property type="entry name" value="Nucleotide-diphossugar_trans"/>
</dbReference>